<protein>
    <submittedName>
        <fullName evidence="1">Uncharacterized protein</fullName>
    </submittedName>
</protein>
<accession>A0A0E9PS05</accession>
<sequence>MTSNTYIPLNFIIILVRISSPATPTNLCNTA</sequence>
<dbReference type="AlphaFoldDB" id="A0A0E9PS05"/>
<dbReference type="EMBL" id="GBXM01101313">
    <property type="protein sequence ID" value="JAH07264.1"/>
    <property type="molecule type" value="Transcribed_RNA"/>
</dbReference>
<reference evidence="1" key="1">
    <citation type="submission" date="2014-11" db="EMBL/GenBank/DDBJ databases">
        <authorList>
            <person name="Amaro Gonzalez C."/>
        </authorList>
    </citation>
    <scope>NUCLEOTIDE SEQUENCE</scope>
</reference>
<organism evidence="1">
    <name type="scientific">Anguilla anguilla</name>
    <name type="common">European freshwater eel</name>
    <name type="synonym">Muraena anguilla</name>
    <dbReference type="NCBI Taxonomy" id="7936"/>
    <lineage>
        <taxon>Eukaryota</taxon>
        <taxon>Metazoa</taxon>
        <taxon>Chordata</taxon>
        <taxon>Craniata</taxon>
        <taxon>Vertebrata</taxon>
        <taxon>Euteleostomi</taxon>
        <taxon>Actinopterygii</taxon>
        <taxon>Neopterygii</taxon>
        <taxon>Teleostei</taxon>
        <taxon>Anguilliformes</taxon>
        <taxon>Anguillidae</taxon>
        <taxon>Anguilla</taxon>
    </lineage>
</organism>
<evidence type="ECO:0000313" key="1">
    <source>
        <dbReference type="EMBL" id="JAH07264.1"/>
    </source>
</evidence>
<name>A0A0E9PS05_ANGAN</name>
<proteinExistence type="predicted"/>
<reference evidence="1" key="2">
    <citation type="journal article" date="2015" name="Fish Shellfish Immunol.">
        <title>Early steps in the European eel (Anguilla anguilla)-Vibrio vulnificus interaction in the gills: Role of the RtxA13 toxin.</title>
        <authorList>
            <person name="Callol A."/>
            <person name="Pajuelo D."/>
            <person name="Ebbesson L."/>
            <person name="Teles M."/>
            <person name="MacKenzie S."/>
            <person name="Amaro C."/>
        </authorList>
    </citation>
    <scope>NUCLEOTIDE SEQUENCE</scope>
</reference>